<evidence type="ECO:0000313" key="8">
    <source>
        <dbReference type="Proteomes" id="UP000635142"/>
    </source>
</evidence>
<dbReference type="InterPro" id="IPR011701">
    <property type="entry name" value="MFS"/>
</dbReference>
<comment type="caution">
    <text evidence="7">The sequence shown here is derived from an EMBL/GenBank/DDBJ whole genome shotgun (WGS) entry which is preliminary data.</text>
</comment>
<feature type="transmembrane region" description="Helical" evidence="5">
    <location>
        <begin position="252"/>
        <end position="272"/>
    </location>
</feature>
<evidence type="ECO:0000256" key="1">
    <source>
        <dbReference type="ARBA" id="ARBA00004141"/>
    </source>
</evidence>
<evidence type="ECO:0000256" key="5">
    <source>
        <dbReference type="SAM" id="Phobius"/>
    </source>
</evidence>
<evidence type="ECO:0000313" key="7">
    <source>
        <dbReference type="EMBL" id="MBD3664867.1"/>
    </source>
</evidence>
<dbReference type="PANTHER" id="PTHR23530:SF1">
    <property type="entry name" value="PERMEASE, MAJOR FACILITATOR SUPERFAMILY-RELATED"/>
    <property type="match status" value="1"/>
</dbReference>
<dbReference type="Gene3D" id="1.20.1250.20">
    <property type="entry name" value="MFS general substrate transporter like domains"/>
    <property type="match status" value="1"/>
</dbReference>
<feature type="transmembrane region" description="Helical" evidence="5">
    <location>
        <begin position="75"/>
        <end position="93"/>
    </location>
</feature>
<dbReference type="PROSITE" id="PS50850">
    <property type="entry name" value="MFS"/>
    <property type="match status" value="1"/>
</dbReference>
<feature type="transmembrane region" description="Helical" evidence="5">
    <location>
        <begin position="379"/>
        <end position="397"/>
    </location>
</feature>
<name>A0A927HEK2_9RHOB</name>
<dbReference type="PROSITE" id="PS00216">
    <property type="entry name" value="SUGAR_TRANSPORT_1"/>
    <property type="match status" value="1"/>
</dbReference>
<keyword evidence="8" id="KW-1185">Reference proteome</keyword>
<dbReference type="InterPro" id="IPR005829">
    <property type="entry name" value="Sugar_transporter_CS"/>
</dbReference>
<dbReference type="EMBL" id="JACTAG010000002">
    <property type="protein sequence ID" value="MBD3664867.1"/>
    <property type="molecule type" value="Genomic_DNA"/>
</dbReference>
<proteinExistence type="predicted"/>
<evidence type="ECO:0000256" key="3">
    <source>
        <dbReference type="ARBA" id="ARBA00022989"/>
    </source>
</evidence>
<keyword evidence="4 5" id="KW-0472">Membrane</keyword>
<evidence type="ECO:0000256" key="2">
    <source>
        <dbReference type="ARBA" id="ARBA00022692"/>
    </source>
</evidence>
<comment type="subcellular location">
    <subcellularLocation>
        <location evidence="1">Membrane</location>
        <topology evidence="1">Multi-pass membrane protein</topology>
    </subcellularLocation>
</comment>
<dbReference type="GO" id="GO:0016020">
    <property type="term" value="C:membrane"/>
    <property type="evidence" value="ECO:0007669"/>
    <property type="project" value="UniProtKB-SubCell"/>
</dbReference>
<evidence type="ECO:0000259" key="6">
    <source>
        <dbReference type="PROSITE" id="PS50850"/>
    </source>
</evidence>
<organism evidence="7 8">
    <name type="scientific">Sulfitobacter aestuariivivens</name>
    <dbReference type="NCBI Taxonomy" id="2766981"/>
    <lineage>
        <taxon>Bacteria</taxon>
        <taxon>Pseudomonadati</taxon>
        <taxon>Pseudomonadota</taxon>
        <taxon>Alphaproteobacteria</taxon>
        <taxon>Rhodobacterales</taxon>
        <taxon>Roseobacteraceae</taxon>
        <taxon>Sulfitobacter</taxon>
    </lineage>
</organism>
<feature type="transmembrane region" description="Helical" evidence="5">
    <location>
        <begin position="15"/>
        <end position="36"/>
    </location>
</feature>
<gene>
    <name evidence="7" type="ORF">H9Q16_13110</name>
</gene>
<keyword evidence="2 5" id="KW-0812">Transmembrane</keyword>
<feature type="transmembrane region" description="Helical" evidence="5">
    <location>
        <begin position="279"/>
        <end position="298"/>
    </location>
</feature>
<dbReference type="Pfam" id="PF07690">
    <property type="entry name" value="MFS_1"/>
    <property type="match status" value="1"/>
</dbReference>
<dbReference type="PANTHER" id="PTHR23530">
    <property type="entry name" value="TRANSPORT PROTEIN-RELATED"/>
    <property type="match status" value="1"/>
</dbReference>
<accession>A0A927HEK2</accession>
<dbReference type="InterPro" id="IPR053160">
    <property type="entry name" value="MFS_DHA3_Transporter"/>
</dbReference>
<feature type="transmembrane region" description="Helical" evidence="5">
    <location>
        <begin position="211"/>
        <end position="232"/>
    </location>
</feature>
<reference evidence="7" key="1">
    <citation type="submission" date="2020-08" db="EMBL/GenBank/DDBJ databases">
        <title>Sulfitobacter aestuariivivens sp. nov., isolated from a tidal flat.</title>
        <authorList>
            <person name="Park S."/>
            <person name="Yoon J.-H."/>
        </authorList>
    </citation>
    <scope>NUCLEOTIDE SEQUENCE</scope>
    <source>
        <strain evidence="7">TSTF-M16</strain>
    </source>
</reference>
<protein>
    <submittedName>
        <fullName evidence="7">MFS transporter</fullName>
    </submittedName>
</protein>
<dbReference type="AlphaFoldDB" id="A0A927HEK2"/>
<keyword evidence="3 5" id="KW-1133">Transmembrane helix</keyword>
<dbReference type="RefSeq" id="WP_191075878.1">
    <property type="nucleotide sequence ID" value="NZ_JACTAG010000002.1"/>
</dbReference>
<dbReference type="Proteomes" id="UP000635142">
    <property type="component" value="Unassembled WGS sequence"/>
</dbReference>
<evidence type="ECO:0000256" key="4">
    <source>
        <dbReference type="ARBA" id="ARBA00023136"/>
    </source>
</evidence>
<dbReference type="GO" id="GO:0022857">
    <property type="term" value="F:transmembrane transporter activity"/>
    <property type="evidence" value="ECO:0007669"/>
    <property type="project" value="InterPro"/>
</dbReference>
<dbReference type="SUPFAM" id="SSF103473">
    <property type="entry name" value="MFS general substrate transporter"/>
    <property type="match status" value="1"/>
</dbReference>
<feature type="domain" description="Major facilitator superfamily (MFS) profile" evidence="6">
    <location>
        <begin position="1"/>
        <end position="401"/>
    </location>
</feature>
<sequence>MADVRVPSTSGNVALYPWFKFCQSLLFWQAVWFLYFQQSLSPGAAIALYAVYDISVTVLEVPSGYASDRLGRRKTLIAATLAGVLGSLLIALGDSFAAFAVGQFFVGSASALASGTDSALLYESLEAEGRAEEVEAQETRALQFSLIGFALSAVIGGAIALVSLGATFVAAAVAMGAGTLIASRFAEPPKKRGLGGGGQWDAMRTALRLPVLRWIFALSVLMYGFSHLPFVFGQPFILSALSQVGLAGEAPLVSGAVTAVMMGLSTVASIHAMRLRGMLGLPAILLLAFGMQILLITVLALTQSWLAIAVLFLRIVPDALSHPFKMGRIQPLLENTARATYVSFQSLCGKLVFAGSLFAASVSTTDVAAMPYDDIRAVLIWYIIAGVLGWMVLALTARRAGVEATS</sequence>
<dbReference type="InterPro" id="IPR020846">
    <property type="entry name" value="MFS_dom"/>
</dbReference>
<dbReference type="InterPro" id="IPR036259">
    <property type="entry name" value="MFS_trans_sf"/>
</dbReference>